<evidence type="ECO:0000256" key="9">
    <source>
        <dbReference type="ARBA" id="ARBA00023012"/>
    </source>
</evidence>
<dbReference type="Proteomes" id="UP000320055">
    <property type="component" value="Unassembled WGS sequence"/>
</dbReference>
<dbReference type="PRINTS" id="PR00344">
    <property type="entry name" value="BCTRLSENSOR"/>
</dbReference>
<feature type="transmembrane region" description="Helical" evidence="11">
    <location>
        <begin position="190"/>
        <end position="213"/>
    </location>
</feature>
<keyword evidence="5" id="KW-0808">Transferase</keyword>
<dbReference type="GO" id="GO:0005886">
    <property type="term" value="C:plasma membrane"/>
    <property type="evidence" value="ECO:0007669"/>
    <property type="project" value="TreeGrafter"/>
</dbReference>
<name>A0A563VKZ7_9CYAN</name>
<evidence type="ECO:0000256" key="7">
    <source>
        <dbReference type="ARBA" id="ARBA00022777"/>
    </source>
</evidence>
<dbReference type="SMART" id="SM00304">
    <property type="entry name" value="HAMP"/>
    <property type="match status" value="1"/>
</dbReference>
<organism evidence="14 15">
    <name type="scientific">Hyella patelloides LEGE 07179</name>
    <dbReference type="NCBI Taxonomy" id="945734"/>
    <lineage>
        <taxon>Bacteria</taxon>
        <taxon>Bacillati</taxon>
        <taxon>Cyanobacteriota</taxon>
        <taxon>Cyanophyceae</taxon>
        <taxon>Pleurocapsales</taxon>
        <taxon>Hyellaceae</taxon>
        <taxon>Hyella</taxon>
    </lineage>
</organism>
<dbReference type="InterPro" id="IPR005467">
    <property type="entry name" value="His_kinase_dom"/>
</dbReference>
<dbReference type="PROSITE" id="PS50885">
    <property type="entry name" value="HAMP"/>
    <property type="match status" value="1"/>
</dbReference>
<dbReference type="EC" id="2.7.13.3" evidence="3"/>
<keyword evidence="10 11" id="KW-0472">Membrane</keyword>
<evidence type="ECO:0000256" key="2">
    <source>
        <dbReference type="ARBA" id="ARBA00004370"/>
    </source>
</evidence>
<keyword evidence="8 11" id="KW-1133">Transmembrane helix</keyword>
<dbReference type="InterPro" id="IPR004358">
    <property type="entry name" value="Sig_transdc_His_kin-like_C"/>
</dbReference>
<dbReference type="InterPro" id="IPR003660">
    <property type="entry name" value="HAMP_dom"/>
</dbReference>
<evidence type="ECO:0000313" key="14">
    <source>
        <dbReference type="EMBL" id="VEP12003.1"/>
    </source>
</evidence>
<dbReference type="Pfam" id="PF00672">
    <property type="entry name" value="HAMP"/>
    <property type="match status" value="1"/>
</dbReference>
<evidence type="ECO:0000256" key="4">
    <source>
        <dbReference type="ARBA" id="ARBA00022553"/>
    </source>
</evidence>
<dbReference type="RefSeq" id="WP_144863930.1">
    <property type="nucleotide sequence ID" value="NZ_LR213775.1"/>
</dbReference>
<evidence type="ECO:0000259" key="12">
    <source>
        <dbReference type="PROSITE" id="PS50109"/>
    </source>
</evidence>
<keyword evidence="6 11" id="KW-0812">Transmembrane</keyword>
<evidence type="ECO:0000256" key="3">
    <source>
        <dbReference type="ARBA" id="ARBA00012438"/>
    </source>
</evidence>
<dbReference type="Gene3D" id="3.30.565.10">
    <property type="entry name" value="Histidine kinase-like ATPase, C-terminal domain"/>
    <property type="match status" value="1"/>
</dbReference>
<dbReference type="Pfam" id="PF02518">
    <property type="entry name" value="HATPase_c"/>
    <property type="match status" value="1"/>
</dbReference>
<keyword evidence="9" id="KW-0902">Two-component regulatory system</keyword>
<comment type="catalytic activity">
    <reaction evidence="1">
        <text>ATP + protein L-histidine = ADP + protein N-phospho-L-histidine.</text>
        <dbReference type="EC" id="2.7.13.3"/>
    </reaction>
</comment>
<dbReference type="InterPro" id="IPR036097">
    <property type="entry name" value="HisK_dim/P_sf"/>
</dbReference>
<dbReference type="SUPFAM" id="SSF158472">
    <property type="entry name" value="HAMP domain-like"/>
    <property type="match status" value="1"/>
</dbReference>
<evidence type="ECO:0000313" key="15">
    <source>
        <dbReference type="Proteomes" id="UP000320055"/>
    </source>
</evidence>
<evidence type="ECO:0000256" key="5">
    <source>
        <dbReference type="ARBA" id="ARBA00022679"/>
    </source>
</evidence>
<dbReference type="SMART" id="SM00387">
    <property type="entry name" value="HATPase_c"/>
    <property type="match status" value="1"/>
</dbReference>
<dbReference type="PANTHER" id="PTHR45436">
    <property type="entry name" value="SENSOR HISTIDINE KINASE YKOH"/>
    <property type="match status" value="1"/>
</dbReference>
<dbReference type="CDD" id="cd06225">
    <property type="entry name" value="HAMP"/>
    <property type="match status" value="1"/>
</dbReference>
<dbReference type="OrthoDB" id="9763461at2"/>
<dbReference type="SUPFAM" id="SSF55874">
    <property type="entry name" value="ATPase domain of HSP90 chaperone/DNA topoisomerase II/histidine kinase"/>
    <property type="match status" value="1"/>
</dbReference>
<dbReference type="GO" id="GO:0000155">
    <property type="term" value="F:phosphorelay sensor kinase activity"/>
    <property type="evidence" value="ECO:0007669"/>
    <property type="project" value="InterPro"/>
</dbReference>
<feature type="transmembrane region" description="Helical" evidence="11">
    <location>
        <begin position="29"/>
        <end position="49"/>
    </location>
</feature>
<dbReference type="SUPFAM" id="SSF47384">
    <property type="entry name" value="Homodimeric domain of signal transducing histidine kinase"/>
    <property type="match status" value="1"/>
</dbReference>
<dbReference type="AlphaFoldDB" id="A0A563VKZ7"/>
<dbReference type="SMART" id="SM00388">
    <property type="entry name" value="HisKA"/>
    <property type="match status" value="1"/>
</dbReference>
<dbReference type="InterPro" id="IPR003661">
    <property type="entry name" value="HisK_dim/P_dom"/>
</dbReference>
<gene>
    <name evidence="14" type="ORF">H1P_130023</name>
</gene>
<reference evidence="14 15" key="1">
    <citation type="submission" date="2019-01" db="EMBL/GenBank/DDBJ databases">
        <authorList>
            <person name="Brito A."/>
        </authorList>
    </citation>
    <scope>NUCLEOTIDE SEQUENCE [LARGE SCALE GENOMIC DNA]</scope>
    <source>
        <strain evidence="14">1</strain>
    </source>
</reference>
<dbReference type="InterPro" id="IPR036890">
    <property type="entry name" value="HATPase_C_sf"/>
</dbReference>
<dbReference type="Gene3D" id="6.10.340.10">
    <property type="match status" value="1"/>
</dbReference>
<dbReference type="InterPro" id="IPR003594">
    <property type="entry name" value="HATPase_dom"/>
</dbReference>
<evidence type="ECO:0000256" key="11">
    <source>
        <dbReference type="SAM" id="Phobius"/>
    </source>
</evidence>
<dbReference type="CDD" id="cd00082">
    <property type="entry name" value="HisKA"/>
    <property type="match status" value="1"/>
</dbReference>
<comment type="subcellular location">
    <subcellularLocation>
        <location evidence="2">Membrane</location>
    </subcellularLocation>
</comment>
<evidence type="ECO:0000256" key="6">
    <source>
        <dbReference type="ARBA" id="ARBA00022692"/>
    </source>
</evidence>
<dbReference type="FunFam" id="1.10.287.130:FF:000001">
    <property type="entry name" value="Two-component sensor histidine kinase"/>
    <property type="match status" value="1"/>
</dbReference>
<evidence type="ECO:0000259" key="13">
    <source>
        <dbReference type="PROSITE" id="PS50885"/>
    </source>
</evidence>
<protein>
    <recommendedName>
        <fullName evidence="3">histidine kinase</fullName>
        <ecNumber evidence="3">2.7.13.3</ecNumber>
    </recommendedName>
</protein>
<keyword evidence="4" id="KW-0597">Phosphoprotein</keyword>
<dbReference type="InterPro" id="IPR050428">
    <property type="entry name" value="TCS_sensor_his_kinase"/>
</dbReference>
<dbReference type="PROSITE" id="PS50109">
    <property type="entry name" value="HIS_KIN"/>
    <property type="match status" value="1"/>
</dbReference>
<evidence type="ECO:0000256" key="1">
    <source>
        <dbReference type="ARBA" id="ARBA00000085"/>
    </source>
</evidence>
<evidence type="ECO:0000256" key="10">
    <source>
        <dbReference type="ARBA" id="ARBA00023136"/>
    </source>
</evidence>
<accession>A0A563VKZ7</accession>
<dbReference type="EMBL" id="CAACVJ010000035">
    <property type="protein sequence ID" value="VEP12003.1"/>
    <property type="molecule type" value="Genomic_DNA"/>
</dbReference>
<evidence type="ECO:0000256" key="8">
    <source>
        <dbReference type="ARBA" id="ARBA00022989"/>
    </source>
</evidence>
<sequence length="489" mass="55429">MKHPSDFSDRQTNGLPWYKKKFIEVRTQILLCYLGLLAILMGISIPTVHNVIFQRIDSRLRAEIASEIAEFESDFDLKKNQNLSQVKQSAIAYLRNDLVEKEQYFIILLEDNFFQSIPVIYDLPQSLQPNSQLIERLISQKETVSGEFQTQELEVGKIIYRTFLFDTPGQDKGVFLVARATYSEYKEAALAMRLIVIVTTTLFLLTSIGAWFISDWILKPLRLMSATAKQISEKDLSQRLSILGQGEMAQVASTFNAMMERLEKAFQTQKSFVRNASHELKTPITIIQGHLDLMGEDPEEQHETQAIINEQLDRMTRLVEDLLILTRVEQPEFLQPELIEIEVFTQKLFQKAKVFTEANLQLEKVGQGKLYIDPKRLTQAIMNLIENAVQHTPLGGKISIGSVCNESDVRFWVRDTGMGIAHSDRKQIFNPFARAAHSYRRSNGFGLGLSIAQAIVSACGGSIILDSLPGKGSTFTLIFPVKNSLVIYD</sequence>
<proteinExistence type="predicted"/>
<dbReference type="Gene3D" id="1.10.287.130">
    <property type="match status" value="1"/>
</dbReference>
<dbReference type="Pfam" id="PF00512">
    <property type="entry name" value="HisKA"/>
    <property type="match status" value="1"/>
</dbReference>
<dbReference type="PANTHER" id="PTHR45436:SF5">
    <property type="entry name" value="SENSOR HISTIDINE KINASE TRCS"/>
    <property type="match status" value="1"/>
</dbReference>
<feature type="domain" description="Histidine kinase" evidence="12">
    <location>
        <begin position="275"/>
        <end position="483"/>
    </location>
</feature>
<keyword evidence="7 14" id="KW-0418">Kinase</keyword>
<keyword evidence="15" id="KW-1185">Reference proteome</keyword>
<feature type="domain" description="HAMP" evidence="13">
    <location>
        <begin position="215"/>
        <end position="267"/>
    </location>
</feature>